<dbReference type="SUPFAM" id="SSF53850">
    <property type="entry name" value="Periplasmic binding protein-like II"/>
    <property type="match status" value="1"/>
</dbReference>
<dbReference type="InterPro" id="IPR000914">
    <property type="entry name" value="SBP_5_dom"/>
</dbReference>
<dbReference type="EMBL" id="CP035493">
    <property type="protein sequence ID" value="QAY70773.1"/>
    <property type="molecule type" value="Genomic_DNA"/>
</dbReference>
<dbReference type="OrthoDB" id="9046151at2"/>
<comment type="similarity">
    <text evidence="2">Belongs to the bacterial solute-binding protein 5 family.</text>
</comment>
<feature type="chain" id="PRO_5020464339" evidence="5">
    <location>
        <begin position="22"/>
        <end position="547"/>
    </location>
</feature>
<feature type="signal peptide" evidence="5">
    <location>
        <begin position="1"/>
        <end position="21"/>
    </location>
</feature>
<dbReference type="KEGG" id="xya:ET471_12705"/>
<dbReference type="Gene3D" id="3.40.190.10">
    <property type="entry name" value="Periplasmic binding protein-like II"/>
    <property type="match status" value="1"/>
</dbReference>
<dbReference type="GO" id="GO:0042597">
    <property type="term" value="C:periplasmic space"/>
    <property type="evidence" value="ECO:0007669"/>
    <property type="project" value="UniProtKB-ARBA"/>
</dbReference>
<dbReference type="AlphaFoldDB" id="A0A4P6F7F0"/>
<dbReference type="InterPro" id="IPR039424">
    <property type="entry name" value="SBP_5"/>
</dbReference>
<dbReference type="Proteomes" id="UP000292118">
    <property type="component" value="Chromosome"/>
</dbReference>
<organism evidence="7 8">
    <name type="scientific">Xylanimonas protaetiae</name>
    <dbReference type="NCBI Taxonomy" id="2509457"/>
    <lineage>
        <taxon>Bacteria</taxon>
        <taxon>Bacillati</taxon>
        <taxon>Actinomycetota</taxon>
        <taxon>Actinomycetes</taxon>
        <taxon>Micrococcales</taxon>
        <taxon>Promicromonosporaceae</taxon>
        <taxon>Xylanimonas</taxon>
    </lineage>
</organism>
<dbReference type="GO" id="GO:1904680">
    <property type="term" value="F:peptide transmembrane transporter activity"/>
    <property type="evidence" value="ECO:0007669"/>
    <property type="project" value="TreeGrafter"/>
</dbReference>
<dbReference type="GO" id="GO:0015833">
    <property type="term" value="P:peptide transport"/>
    <property type="evidence" value="ECO:0007669"/>
    <property type="project" value="TreeGrafter"/>
</dbReference>
<dbReference type="PIRSF" id="PIRSF002741">
    <property type="entry name" value="MppA"/>
    <property type="match status" value="1"/>
</dbReference>
<dbReference type="Gene3D" id="3.90.76.10">
    <property type="entry name" value="Dipeptide-binding Protein, Domain 1"/>
    <property type="match status" value="1"/>
</dbReference>
<dbReference type="InterPro" id="IPR030678">
    <property type="entry name" value="Peptide/Ni-bd"/>
</dbReference>
<dbReference type="GO" id="GO:0030313">
    <property type="term" value="C:cell envelope"/>
    <property type="evidence" value="ECO:0007669"/>
    <property type="project" value="UniProtKB-SubCell"/>
</dbReference>
<evidence type="ECO:0000259" key="6">
    <source>
        <dbReference type="Pfam" id="PF00496"/>
    </source>
</evidence>
<reference evidence="7 8" key="1">
    <citation type="submission" date="2019-01" db="EMBL/GenBank/DDBJ databases">
        <title>Genome sequencing of strain FW10M-9.</title>
        <authorList>
            <person name="Heo J."/>
            <person name="Kim S.-J."/>
            <person name="Kim J.-S."/>
            <person name="Hong S.-B."/>
            <person name="Kwon S.-W."/>
        </authorList>
    </citation>
    <scope>NUCLEOTIDE SEQUENCE [LARGE SCALE GENOMIC DNA]</scope>
    <source>
        <strain evidence="7 8">FW10M-9</strain>
    </source>
</reference>
<name>A0A4P6F7F0_9MICO</name>
<evidence type="ECO:0000256" key="1">
    <source>
        <dbReference type="ARBA" id="ARBA00004196"/>
    </source>
</evidence>
<gene>
    <name evidence="7" type="ORF">ET471_12705</name>
</gene>
<sequence>MRRLRTLSTVAVTIVTGMVLAACTTGGVTDRAADGVARTTASVVVFQDLNSIDPAQGVDQNSANAMHNFFEGLYRLDAQNQPVPAGAAALPEVSEDGLVYTIRLNPQARWSDGTPVTAHDYVFAWRRAVGLPNAAEHQRTLGFVRGADEIIAGDAEPSTLGVTALDDLTLQVTLRAPATFFPSLLATPVFFPVPEHFVTAQGDAFATTSEHVLFNGPFALEGFAGAGIGGDWAYVRNQHYWDAASVALDRVDVRVIRETTTAVNLFNAGEVDQVVISGPQVQANSTSAAFVADTTATVGFLGYNHDHPVLADQRAREAISLAIDREALTERVLADGSTPATGLVPPGLAAGPGGTDFAADAGDLLRTDVARAAELWAQVRADHGFERLTLSLETFDADRIATVAEYLQNALETALEGLTVTVTTNPVGVFLDKTARQDFDLYLPTWAATFADPSSHLSLFGTGESTNWGGYSNPELDALLASAQGVNAADPQARWDDLLAAQQVLLADQGVTPIFFQPSTLLRTPSLRGVEFRTSGPTFFFGNAYFA</sequence>
<keyword evidence="3" id="KW-0813">Transport</keyword>
<keyword evidence="4 5" id="KW-0732">Signal</keyword>
<dbReference type="CDD" id="cd08504">
    <property type="entry name" value="PBP2_OppA"/>
    <property type="match status" value="1"/>
</dbReference>
<dbReference type="GO" id="GO:0043190">
    <property type="term" value="C:ATP-binding cassette (ABC) transporter complex"/>
    <property type="evidence" value="ECO:0007669"/>
    <property type="project" value="InterPro"/>
</dbReference>
<evidence type="ECO:0000256" key="5">
    <source>
        <dbReference type="SAM" id="SignalP"/>
    </source>
</evidence>
<comment type="subcellular location">
    <subcellularLocation>
        <location evidence="1">Cell envelope</location>
    </subcellularLocation>
</comment>
<evidence type="ECO:0000256" key="4">
    <source>
        <dbReference type="ARBA" id="ARBA00022729"/>
    </source>
</evidence>
<dbReference type="FunFam" id="3.90.76.10:FF:000001">
    <property type="entry name" value="Oligopeptide ABC transporter substrate-binding protein"/>
    <property type="match status" value="1"/>
</dbReference>
<evidence type="ECO:0000256" key="3">
    <source>
        <dbReference type="ARBA" id="ARBA00022448"/>
    </source>
</evidence>
<dbReference type="Pfam" id="PF00496">
    <property type="entry name" value="SBP_bac_5"/>
    <property type="match status" value="1"/>
</dbReference>
<evidence type="ECO:0000256" key="2">
    <source>
        <dbReference type="ARBA" id="ARBA00005695"/>
    </source>
</evidence>
<feature type="domain" description="Solute-binding protein family 5" evidence="6">
    <location>
        <begin position="82"/>
        <end position="465"/>
    </location>
</feature>
<dbReference type="PROSITE" id="PS51257">
    <property type="entry name" value="PROKAR_LIPOPROTEIN"/>
    <property type="match status" value="1"/>
</dbReference>
<proteinExistence type="inferred from homology"/>
<evidence type="ECO:0000313" key="7">
    <source>
        <dbReference type="EMBL" id="QAY70773.1"/>
    </source>
</evidence>
<dbReference type="Gene3D" id="3.10.105.10">
    <property type="entry name" value="Dipeptide-binding Protein, Domain 3"/>
    <property type="match status" value="1"/>
</dbReference>
<protein>
    <submittedName>
        <fullName evidence="7">Peptide ABC transporter substrate-binding protein</fullName>
    </submittedName>
</protein>
<accession>A0A4P6F7F0</accession>
<keyword evidence="8" id="KW-1185">Reference proteome</keyword>
<dbReference type="RefSeq" id="WP_129188848.1">
    <property type="nucleotide sequence ID" value="NZ_CP035493.1"/>
</dbReference>
<evidence type="ECO:0000313" key="8">
    <source>
        <dbReference type="Proteomes" id="UP000292118"/>
    </source>
</evidence>
<dbReference type="PANTHER" id="PTHR30290">
    <property type="entry name" value="PERIPLASMIC BINDING COMPONENT OF ABC TRANSPORTER"/>
    <property type="match status" value="1"/>
</dbReference>
<dbReference type="PANTHER" id="PTHR30290:SF10">
    <property type="entry name" value="PERIPLASMIC OLIGOPEPTIDE-BINDING PROTEIN-RELATED"/>
    <property type="match status" value="1"/>
</dbReference>